<dbReference type="Proteomes" id="UP001153334">
    <property type="component" value="Unassembled WGS sequence"/>
</dbReference>
<keyword evidence="2" id="KW-1185">Reference proteome</keyword>
<evidence type="ECO:0000313" key="1">
    <source>
        <dbReference type="EMBL" id="KAJ8114597.1"/>
    </source>
</evidence>
<organism evidence="1 2">
    <name type="scientific">Nemania bipapillata</name>
    <dbReference type="NCBI Taxonomy" id="110536"/>
    <lineage>
        <taxon>Eukaryota</taxon>
        <taxon>Fungi</taxon>
        <taxon>Dikarya</taxon>
        <taxon>Ascomycota</taxon>
        <taxon>Pezizomycotina</taxon>
        <taxon>Sordariomycetes</taxon>
        <taxon>Xylariomycetidae</taxon>
        <taxon>Xylariales</taxon>
        <taxon>Xylariaceae</taxon>
        <taxon>Nemania</taxon>
    </lineage>
</organism>
<accession>A0ACC2IHN5</accession>
<protein>
    <submittedName>
        <fullName evidence="1">Uncharacterized protein</fullName>
    </submittedName>
</protein>
<reference evidence="1" key="1">
    <citation type="submission" date="2022-11" db="EMBL/GenBank/DDBJ databases">
        <title>Genome Sequence of Nemania bipapillata.</title>
        <authorList>
            <person name="Buettner E."/>
        </authorList>
    </citation>
    <scope>NUCLEOTIDE SEQUENCE</scope>
    <source>
        <strain evidence="1">CP14</strain>
    </source>
</reference>
<dbReference type="EMBL" id="JAPESX010001394">
    <property type="protein sequence ID" value="KAJ8114597.1"/>
    <property type="molecule type" value="Genomic_DNA"/>
</dbReference>
<proteinExistence type="predicted"/>
<evidence type="ECO:0000313" key="2">
    <source>
        <dbReference type="Proteomes" id="UP001153334"/>
    </source>
</evidence>
<sequence>MSSTDVFMSSPPRPRTLDPTSISSSSPYLPALDEIFRKRSPKKSPLRTRTHNAPIPTNSRTTFTSAADILRDAPEIDIDTETITSSPPPRRAKVAAKSVRRRVPEPDSLSDDQNSNQPALVIESSSPKDKPWQKFKSHSSTDCDNKLLSINRSNASSSRKRSDKTGEVVSRHFTTQDEDSLPRSNTGEGQGKLAGGESADRVVADTQSEIAIPRRGDWTPPRCSERIVPDSDSDAQELFSSVDRVQVSKDVFQTLYTQYGRHGPDQVPDLSLQPQTDFLKKRKRIELISTGQSESKEQPDEKSVPKEAELPKERKRRAEPKAAAPKRKTRTITELATAPFAAPVASDLELTGPITKESMLDYFDSDGAVKALVEHQSAVMSQRNPKAKDTKPATKTTRKKKAGTLANPILLSPSSALKQSSNQDFVFGTSSQLVREESPTILRDLQAAIHASGNLDSDPFDDDKGQRLWQAGARDEDGELMEMETIHLQHAPALITAPTSAATPNNRSFIDIDDILDSPLLMRTVSGAPPESGQANSHFFESQGSGQSLATEPIASESSANSTGVEPCPKYELFTDAQLSKQITSYGFKPVKKRTAMIALLEQCWSNPSPRTIR</sequence>
<name>A0ACC2IHN5_9PEZI</name>
<gene>
    <name evidence="1" type="ORF">ONZ43_g4863</name>
</gene>
<comment type="caution">
    <text evidence="1">The sequence shown here is derived from an EMBL/GenBank/DDBJ whole genome shotgun (WGS) entry which is preliminary data.</text>
</comment>